<name>A0A8C0VPL2_CYACU</name>
<dbReference type="GO" id="GO:0005634">
    <property type="term" value="C:nucleus"/>
    <property type="evidence" value="ECO:0007669"/>
    <property type="project" value="TreeGrafter"/>
</dbReference>
<evidence type="ECO:0000256" key="5">
    <source>
        <dbReference type="SAM" id="MobiDB-lite"/>
    </source>
</evidence>
<keyword evidence="7" id="KW-1185">Reference proteome</keyword>
<dbReference type="AlphaFoldDB" id="A0A8C0VPL2"/>
<evidence type="ECO:0000256" key="2">
    <source>
        <dbReference type="ARBA" id="ARBA00022490"/>
    </source>
</evidence>
<dbReference type="PANTHER" id="PTHR19960:SF12">
    <property type="entry name" value="TEKTIN-4"/>
    <property type="match status" value="1"/>
</dbReference>
<evidence type="ECO:0000256" key="3">
    <source>
        <dbReference type="ARBA" id="ARBA00023054"/>
    </source>
</evidence>
<reference evidence="6" key="1">
    <citation type="submission" date="2025-08" db="UniProtKB">
        <authorList>
            <consortium name="Ensembl"/>
        </authorList>
    </citation>
    <scope>IDENTIFICATION</scope>
</reference>
<dbReference type="Proteomes" id="UP000694410">
    <property type="component" value="Unplaced"/>
</dbReference>
<dbReference type="Ensembl" id="ENSCCET00000039075.1">
    <property type="protein sequence ID" value="ENSCCEP00000026233.1"/>
    <property type="gene ID" value="ENSCCEG00000023093.1"/>
</dbReference>
<comment type="subcellular location">
    <subcellularLocation>
        <location evidence="4">Cytoplasm</location>
        <location evidence="4">Cytoskeleton</location>
        <location evidence="4">Cilium axoneme</location>
    </subcellularLocation>
</comment>
<sequence>PGAVGCGNVRIPQNSRHSTGIRSSSTWNRRNPPLPSPNPSTSKFSLYPGAFPSPNAGNGIPVFQSRSSPDKNSSLWRSHFPSSQNSLGCARPLPSLHTGSGQATLGQRLQDIQFWRVELQKEIMDLDNETNMLAAQKLRLERALDATEVPYAVVIDNLECRDRRQPPDLVIDEVERQLLKVGTA</sequence>
<keyword evidence="4" id="KW-0969">Cilium</keyword>
<dbReference type="InterPro" id="IPR048256">
    <property type="entry name" value="Tektin-like"/>
</dbReference>
<dbReference type="Pfam" id="PF03148">
    <property type="entry name" value="Tektin"/>
    <property type="match status" value="1"/>
</dbReference>
<dbReference type="PANTHER" id="PTHR19960">
    <property type="entry name" value="TEKTIN"/>
    <property type="match status" value="1"/>
</dbReference>
<dbReference type="GO" id="GO:0060271">
    <property type="term" value="P:cilium assembly"/>
    <property type="evidence" value="ECO:0007669"/>
    <property type="project" value="UniProtKB-UniRule"/>
</dbReference>
<feature type="compositionally biased region" description="Polar residues" evidence="5">
    <location>
        <begin position="11"/>
        <end position="27"/>
    </location>
</feature>
<dbReference type="InterPro" id="IPR000435">
    <property type="entry name" value="Tektins"/>
</dbReference>
<comment type="similarity">
    <text evidence="1 4">Belongs to the tektin family.</text>
</comment>
<dbReference type="GO" id="GO:0060294">
    <property type="term" value="P:cilium movement involved in cell motility"/>
    <property type="evidence" value="ECO:0007669"/>
    <property type="project" value="UniProtKB-UniRule"/>
</dbReference>
<dbReference type="GO" id="GO:0015630">
    <property type="term" value="C:microtubule cytoskeleton"/>
    <property type="evidence" value="ECO:0007669"/>
    <property type="project" value="UniProtKB-UniRule"/>
</dbReference>
<evidence type="ECO:0000256" key="4">
    <source>
        <dbReference type="RuleBase" id="RU367040"/>
    </source>
</evidence>
<organism evidence="6 7">
    <name type="scientific">Cyanistes caeruleus</name>
    <name type="common">Eurasian blue tit</name>
    <name type="synonym">Parus caeruleus</name>
    <dbReference type="NCBI Taxonomy" id="156563"/>
    <lineage>
        <taxon>Eukaryota</taxon>
        <taxon>Metazoa</taxon>
        <taxon>Chordata</taxon>
        <taxon>Craniata</taxon>
        <taxon>Vertebrata</taxon>
        <taxon>Euteleostomi</taxon>
        <taxon>Archelosauria</taxon>
        <taxon>Archosauria</taxon>
        <taxon>Dinosauria</taxon>
        <taxon>Saurischia</taxon>
        <taxon>Theropoda</taxon>
        <taxon>Coelurosauria</taxon>
        <taxon>Aves</taxon>
        <taxon>Neognathae</taxon>
        <taxon>Neoaves</taxon>
        <taxon>Telluraves</taxon>
        <taxon>Australaves</taxon>
        <taxon>Passeriformes</taxon>
        <taxon>Paridae</taxon>
        <taxon>Cyanistes</taxon>
    </lineage>
</organism>
<reference evidence="6" key="2">
    <citation type="submission" date="2025-09" db="UniProtKB">
        <authorList>
            <consortium name="Ensembl"/>
        </authorList>
    </citation>
    <scope>IDENTIFICATION</scope>
</reference>
<dbReference type="GO" id="GO:0005930">
    <property type="term" value="C:axoneme"/>
    <property type="evidence" value="ECO:0007669"/>
    <property type="project" value="UniProtKB-SubCell"/>
</dbReference>
<keyword evidence="4" id="KW-0282">Flagellum</keyword>
<dbReference type="GO" id="GO:0036126">
    <property type="term" value="C:sperm flagellum"/>
    <property type="evidence" value="ECO:0007669"/>
    <property type="project" value="TreeGrafter"/>
</dbReference>
<evidence type="ECO:0000256" key="1">
    <source>
        <dbReference type="ARBA" id="ARBA00007209"/>
    </source>
</evidence>
<protein>
    <recommendedName>
        <fullName evidence="4">Tektin</fullName>
    </recommendedName>
</protein>
<keyword evidence="3" id="KW-0175">Coiled coil</keyword>
<evidence type="ECO:0000313" key="7">
    <source>
        <dbReference type="Proteomes" id="UP000694410"/>
    </source>
</evidence>
<feature type="region of interest" description="Disordered" evidence="5">
    <location>
        <begin position="1"/>
        <end position="79"/>
    </location>
</feature>
<accession>A0A8C0VPL2</accession>
<keyword evidence="4" id="KW-0966">Cell projection</keyword>
<evidence type="ECO:0000313" key="6">
    <source>
        <dbReference type="Ensembl" id="ENSCCEP00000026233.1"/>
    </source>
</evidence>
<feature type="compositionally biased region" description="Polar residues" evidence="5">
    <location>
        <begin position="64"/>
        <end position="79"/>
    </location>
</feature>
<keyword evidence="2" id="KW-0963">Cytoplasm</keyword>
<proteinExistence type="inferred from homology"/>